<comment type="caution">
    <text evidence="4">The sequence shown here is derived from an EMBL/GenBank/DDBJ whole genome shotgun (WGS) entry which is preliminary data.</text>
</comment>
<dbReference type="PANTHER" id="PTHR42901">
    <property type="entry name" value="ALCOHOL DEHYDROGENASE"/>
    <property type="match status" value="1"/>
</dbReference>
<dbReference type="OrthoDB" id="9810734at2"/>
<evidence type="ECO:0000256" key="3">
    <source>
        <dbReference type="RuleBase" id="RU000363"/>
    </source>
</evidence>
<dbReference type="EMBL" id="MLFS01000007">
    <property type="protein sequence ID" value="ORM74420.1"/>
    <property type="molecule type" value="Genomic_DNA"/>
</dbReference>
<organism evidence="4 5">
    <name type="scientific">Pantoea wallisii</name>
    <dbReference type="NCBI Taxonomy" id="1076551"/>
    <lineage>
        <taxon>Bacteria</taxon>
        <taxon>Pseudomonadati</taxon>
        <taxon>Pseudomonadota</taxon>
        <taxon>Gammaproteobacteria</taxon>
        <taxon>Enterobacterales</taxon>
        <taxon>Erwiniaceae</taxon>
        <taxon>Pantoea</taxon>
    </lineage>
</organism>
<evidence type="ECO:0000256" key="2">
    <source>
        <dbReference type="ARBA" id="ARBA00023002"/>
    </source>
</evidence>
<dbReference type="Proteomes" id="UP000193104">
    <property type="component" value="Unassembled WGS sequence"/>
</dbReference>
<keyword evidence="5" id="KW-1185">Reference proteome</keyword>
<protein>
    <submittedName>
        <fullName evidence="4">SDR family oxidoreductase</fullName>
    </submittedName>
</protein>
<sequence length="262" mass="28047">MTQQLALITGASSGIGATYATQLAARGSNLILVARDAARLQQLAQSIRDAHGVEVKVLAADLTQPDALARIDRELQDNPQITMLVNNAGMTVDGGFVTADIAQTQTMLTLNVVALTQLAYTAAQAFRSRGAGTIVNIASVLALVNENANGAYNATKAYVLSLTRNMQRELADSGLRIQAVLPGLTRTEIFQRTGRSIDDLPAHMVMEVEDLVAAALRGLDAGEPITIPSVEDMGLWQTFEQSRSAILPFISLSQPASRYRQQ</sequence>
<reference evidence="4 5" key="1">
    <citation type="journal article" date="2017" name="Antonie Van Leeuwenhoek">
        <title>Phylogenomic resolution of the bacterial genus Pantoea and its relationship with Erwinia and Tatumella.</title>
        <authorList>
            <person name="Palmer M."/>
            <person name="Steenkamp E.T."/>
            <person name="Coetzee M.P."/>
            <person name="Chan W.Y."/>
            <person name="van Zyl E."/>
            <person name="De Maayer P."/>
            <person name="Coutinho T.A."/>
            <person name="Blom J."/>
            <person name="Smits T.H."/>
            <person name="Duffy B."/>
            <person name="Venter S.N."/>
        </authorList>
    </citation>
    <scope>NUCLEOTIDE SEQUENCE [LARGE SCALE GENOMIC DNA]</scope>
    <source>
        <strain evidence="4 5">LMG 26277</strain>
    </source>
</reference>
<proteinExistence type="inferred from homology"/>
<dbReference type="InterPro" id="IPR020904">
    <property type="entry name" value="Sc_DH/Rdtase_CS"/>
</dbReference>
<dbReference type="SUPFAM" id="SSF51735">
    <property type="entry name" value="NAD(P)-binding Rossmann-fold domains"/>
    <property type="match status" value="1"/>
</dbReference>
<gene>
    <name evidence="4" type="ORF">HA48_03940</name>
</gene>
<dbReference type="PRINTS" id="PR00080">
    <property type="entry name" value="SDRFAMILY"/>
</dbReference>
<dbReference type="AlphaFoldDB" id="A0A1X1DD13"/>
<dbReference type="PANTHER" id="PTHR42901:SF1">
    <property type="entry name" value="ALCOHOL DEHYDROGENASE"/>
    <property type="match status" value="1"/>
</dbReference>
<comment type="similarity">
    <text evidence="1 3">Belongs to the short-chain dehydrogenases/reductases (SDR) family.</text>
</comment>
<accession>A0A1X1DD13</accession>
<name>A0A1X1DD13_9GAMM</name>
<dbReference type="RefSeq" id="WP_128599882.1">
    <property type="nucleotide sequence ID" value="NZ_MLFS01000007.1"/>
</dbReference>
<dbReference type="STRING" id="1076551.HA48_03940"/>
<evidence type="ECO:0000256" key="1">
    <source>
        <dbReference type="ARBA" id="ARBA00006484"/>
    </source>
</evidence>
<dbReference type="PRINTS" id="PR00081">
    <property type="entry name" value="GDHRDH"/>
</dbReference>
<keyword evidence="2" id="KW-0560">Oxidoreductase</keyword>
<dbReference type="PIRSF" id="PIRSF000126">
    <property type="entry name" value="11-beta-HSD1"/>
    <property type="match status" value="1"/>
</dbReference>
<dbReference type="InterPro" id="IPR002347">
    <property type="entry name" value="SDR_fam"/>
</dbReference>
<dbReference type="GO" id="GO:0016491">
    <property type="term" value="F:oxidoreductase activity"/>
    <property type="evidence" value="ECO:0007669"/>
    <property type="project" value="UniProtKB-KW"/>
</dbReference>
<evidence type="ECO:0000313" key="5">
    <source>
        <dbReference type="Proteomes" id="UP000193104"/>
    </source>
</evidence>
<dbReference type="Pfam" id="PF00106">
    <property type="entry name" value="adh_short"/>
    <property type="match status" value="1"/>
</dbReference>
<dbReference type="Gene3D" id="3.40.50.720">
    <property type="entry name" value="NAD(P)-binding Rossmann-like Domain"/>
    <property type="match status" value="1"/>
</dbReference>
<dbReference type="InterPro" id="IPR036291">
    <property type="entry name" value="NAD(P)-bd_dom_sf"/>
</dbReference>
<evidence type="ECO:0000313" key="4">
    <source>
        <dbReference type="EMBL" id="ORM74420.1"/>
    </source>
</evidence>
<dbReference type="PROSITE" id="PS00061">
    <property type="entry name" value="ADH_SHORT"/>
    <property type="match status" value="1"/>
</dbReference>